<sequence>MRPAAMSALRRYLSHRLHWLSVMALAAFLLSQTLGAVFWPAELFSHFLPHYTALFAAAAAFTQGRRRRIWLGTALTAAVLMWQPFSSDAPLPAPAAPAWRMVWYNVRLDNPYPAAETSALLAQQPDVLALAEIQADDPRWAELRRRHPHGCTHQEYSPFALAVWSRHPLAACDIRQHQEFSYIRAELPDGTAVYALHPPPPVNSQLAAARSAYLAHTAAEIGREPGKVVVVGDFNSSPFSPLFRRFTRHTGTPPYTPMMQPTWRPLFINIDHALANFPLHTAALPWQHSDHRALLLSWPRP</sequence>
<dbReference type="EMBL" id="AGAY01000030">
    <property type="protein sequence ID" value="EGY52879.1"/>
    <property type="molecule type" value="Genomic_DNA"/>
</dbReference>
<dbReference type="GO" id="GO:0004519">
    <property type="term" value="F:endonuclease activity"/>
    <property type="evidence" value="ECO:0007669"/>
    <property type="project" value="UniProtKB-KW"/>
</dbReference>
<keyword evidence="2" id="KW-0255">Endonuclease</keyword>
<dbReference type="InterPro" id="IPR036691">
    <property type="entry name" value="Endo/exonu/phosph_ase_sf"/>
</dbReference>
<dbReference type="Gene3D" id="3.60.10.10">
    <property type="entry name" value="Endonuclease/exonuclease/phosphatase"/>
    <property type="match status" value="1"/>
</dbReference>
<dbReference type="GO" id="GO:0004527">
    <property type="term" value="F:exonuclease activity"/>
    <property type="evidence" value="ECO:0007669"/>
    <property type="project" value="UniProtKB-KW"/>
</dbReference>
<accession>G4CH05</accession>
<proteinExistence type="predicted"/>
<keyword evidence="2" id="KW-0269">Exonuclease</keyword>
<organism evidence="2 3">
    <name type="scientific">Neisseria shayeganii 871</name>
    <dbReference type="NCBI Taxonomy" id="1032488"/>
    <lineage>
        <taxon>Bacteria</taxon>
        <taxon>Pseudomonadati</taxon>
        <taxon>Pseudomonadota</taxon>
        <taxon>Betaproteobacteria</taxon>
        <taxon>Neisseriales</taxon>
        <taxon>Neisseriaceae</taxon>
        <taxon>Neisseria</taxon>
    </lineage>
</organism>
<dbReference type="STRING" id="1032488.HMPREF9371_0894"/>
<keyword evidence="3" id="KW-1185">Reference proteome</keyword>
<reference evidence="2 3" key="1">
    <citation type="submission" date="2011-05" db="EMBL/GenBank/DDBJ databases">
        <authorList>
            <person name="Muzny D."/>
            <person name="Qin X."/>
            <person name="Deng J."/>
            <person name="Jiang H."/>
            <person name="Liu Y."/>
            <person name="Qu J."/>
            <person name="Song X.-Z."/>
            <person name="Zhang L."/>
            <person name="Thornton R."/>
            <person name="Coyle M."/>
            <person name="Francisco L."/>
            <person name="Jackson L."/>
            <person name="Javaid M."/>
            <person name="Korchina V."/>
            <person name="Kovar C."/>
            <person name="Mata R."/>
            <person name="Mathew T."/>
            <person name="Ngo R."/>
            <person name="Nguyen L."/>
            <person name="Nguyen N."/>
            <person name="Okwuonu G."/>
            <person name="Ongeri F."/>
            <person name="Pham C."/>
            <person name="Simmons D."/>
            <person name="Wilczek-Boney K."/>
            <person name="Hale W."/>
            <person name="Jakkamsetti A."/>
            <person name="Pham P."/>
            <person name="Ruth R."/>
            <person name="San Lucas F."/>
            <person name="Warren J."/>
            <person name="Zhang J."/>
            <person name="Zhao Z."/>
            <person name="Zhou C."/>
            <person name="Zhu D."/>
            <person name="Lee S."/>
            <person name="Bess C."/>
            <person name="Blankenburg K."/>
            <person name="Forbes L."/>
            <person name="Fu Q."/>
            <person name="Gubbala S."/>
            <person name="Hirani K."/>
            <person name="Jayaseelan J.C."/>
            <person name="Lara F."/>
            <person name="Munidasa M."/>
            <person name="Palculict T."/>
            <person name="Patil S."/>
            <person name="Pu L.-L."/>
            <person name="Saada N."/>
            <person name="Tang L."/>
            <person name="Weissenberger G."/>
            <person name="Zhu Y."/>
            <person name="Hemphill L."/>
            <person name="Shang Y."/>
            <person name="Youmans B."/>
            <person name="Ayvaz T."/>
            <person name="Ross M."/>
            <person name="Santibanez J."/>
            <person name="Aqrawi P."/>
            <person name="Gross S."/>
            <person name="Joshi V."/>
            <person name="Fowler G."/>
            <person name="Nazareth L."/>
            <person name="Reid J."/>
            <person name="Worley K."/>
            <person name="Petrosino J."/>
            <person name="Highlander S."/>
            <person name="Gibbs R."/>
        </authorList>
    </citation>
    <scope>NUCLEOTIDE SEQUENCE [LARGE SCALE GENOMIC DNA]</scope>
    <source>
        <strain evidence="2 3">871</strain>
    </source>
</reference>
<dbReference type="SUPFAM" id="SSF56219">
    <property type="entry name" value="DNase I-like"/>
    <property type="match status" value="1"/>
</dbReference>
<dbReference type="InterPro" id="IPR005135">
    <property type="entry name" value="Endo/exonuclease/phosphatase"/>
</dbReference>
<comment type="caution">
    <text evidence="2">The sequence shown here is derived from an EMBL/GenBank/DDBJ whole genome shotgun (WGS) entry which is preliminary data.</text>
</comment>
<evidence type="ECO:0000259" key="1">
    <source>
        <dbReference type="Pfam" id="PF03372"/>
    </source>
</evidence>
<dbReference type="PATRIC" id="fig|1032488.3.peg.832"/>
<keyword evidence="2" id="KW-0378">Hydrolase</keyword>
<keyword evidence="2" id="KW-0540">Nuclease</keyword>
<gene>
    <name evidence="2" type="ORF">HMPREF9371_0894</name>
</gene>
<dbReference type="AlphaFoldDB" id="G4CH05"/>
<feature type="domain" description="Endonuclease/exonuclease/phosphatase" evidence="1">
    <location>
        <begin position="103"/>
        <end position="291"/>
    </location>
</feature>
<name>G4CH05_9NEIS</name>
<protein>
    <submittedName>
        <fullName evidence="2">Endonuclease/exonuclease/phosphatase family protein</fullName>
    </submittedName>
</protein>
<evidence type="ECO:0000313" key="3">
    <source>
        <dbReference type="Proteomes" id="UP000003019"/>
    </source>
</evidence>
<evidence type="ECO:0000313" key="2">
    <source>
        <dbReference type="EMBL" id="EGY52879.1"/>
    </source>
</evidence>
<dbReference type="HOGENOM" id="CLU_052333_0_2_4"/>
<dbReference type="Pfam" id="PF03372">
    <property type="entry name" value="Exo_endo_phos"/>
    <property type="match status" value="1"/>
</dbReference>
<dbReference type="Proteomes" id="UP000003019">
    <property type="component" value="Unassembled WGS sequence"/>
</dbReference>